<organism evidence="1 2">
    <name type="scientific">Candidatus Anaerobutyricum stercoris</name>
    <dbReference type="NCBI Taxonomy" id="2838457"/>
    <lineage>
        <taxon>Bacteria</taxon>
        <taxon>Bacillati</taxon>
        <taxon>Bacillota</taxon>
        <taxon>Clostridia</taxon>
        <taxon>Lachnospirales</taxon>
        <taxon>Lachnospiraceae</taxon>
        <taxon>Anaerobutyricum</taxon>
    </lineage>
</organism>
<evidence type="ECO:0000313" key="1">
    <source>
        <dbReference type="EMBL" id="HIZ40784.1"/>
    </source>
</evidence>
<reference evidence="1" key="1">
    <citation type="journal article" date="2021" name="PeerJ">
        <title>Extensive microbial diversity within the chicken gut microbiome revealed by metagenomics and culture.</title>
        <authorList>
            <person name="Gilroy R."/>
            <person name="Ravi A."/>
            <person name="Getino M."/>
            <person name="Pursley I."/>
            <person name="Horton D.L."/>
            <person name="Alikhan N.F."/>
            <person name="Baker D."/>
            <person name="Gharbi K."/>
            <person name="Hall N."/>
            <person name="Watson M."/>
            <person name="Adriaenssens E.M."/>
            <person name="Foster-Nyarko E."/>
            <person name="Jarju S."/>
            <person name="Secka A."/>
            <person name="Antonio M."/>
            <person name="Oren A."/>
            <person name="Chaudhuri R.R."/>
            <person name="La Ragione R."/>
            <person name="Hildebrand F."/>
            <person name="Pallen M.J."/>
        </authorList>
    </citation>
    <scope>NUCLEOTIDE SEQUENCE</scope>
    <source>
        <strain evidence="1">CHK179-28034</strain>
    </source>
</reference>
<sequence>MKKKRWISAVIFSLLLAVSLPLPVLNAREISPASVKVETLAKKKSFRLSKKVYRQIKGWWTNVSSGGTDRKFSRTKMKVYDRSTGQCIGKMKICGCKKVKGGYLIKLKNSRGEKLSYKYNKKADMLESYMGWKADANSYSGSSSLFRGKWK</sequence>
<dbReference type="Proteomes" id="UP000824049">
    <property type="component" value="Unassembled WGS sequence"/>
</dbReference>
<proteinExistence type="predicted"/>
<dbReference type="EMBL" id="DXBR01000115">
    <property type="protein sequence ID" value="HIZ40784.1"/>
    <property type="molecule type" value="Genomic_DNA"/>
</dbReference>
<name>A0A9D2EN77_9FIRM</name>
<gene>
    <name evidence="1" type="ORF">H9968_12870</name>
</gene>
<accession>A0A9D2EN77</accession>
<protein>
    <submittedName>
        <fullName evidence="1">Uncharacterized protein</fullName>
    </submittedName>
</protein>
<reference evidence="1" key="2">
    <citation type="submission" date="2021-04" db="EMBL/GenBank/DDBJ databases">
        <authorList>
            <person name="Gilroy R."/>
        </authorList>
    </citation>
    <scope>NUCLEOTIDE SEQUENCE</scope>
    <source>
        <strain evidence="1">CHK179-28034</strain>
    </source>
</reference>
<dbReference type="AlphaFoldDB" id="A0A9D2EN77"/>
<comment type="caution">
    <text evidence="1">The sequence shown here is derived from an EMBL/GenBank/DDBJ whole genome shotgun (WGS) entry which is preliminary data.</text>
</comment>
<evidence type="ECO:0000313" key="2">
    <source>
        <dbReference type="Proteomes" id="UP000824049"/>
    </source>
</evidence>